<feature type="domain" description="Stealth protein CR2 conserved region 2" evidence="4">
    <location>
        <begin position="272"/>
        <end position="377"/>
    </location>
</feature>
<evidence type="ECO:0000259" key="4">
    <source>
        <dbReference type="Pfam" id="PF11380"/>
    </source>
</evidence>
<organism evidence="6 7">
    <name type="scientific">Candidatus Pantoea communis</name>
    <dbReference type="NCBI Taxonomy" id="2608354"/>
    <lineage>
        <taxon>Bacteria</taxon>
        <taxon>Pseudomonadati</taxon>
        <taxon>Pseudomonadota</taxon>
        <taxon>Gammaproteobacteria</taxon>
        <taxon>Enterobacterales</taxon>
        <taxon>Erwiniaceae</taxon>
        <taxon>Pantoea</taxon>
    </lineage>
</organism>
<dbReference type="RefSeq" id="WP_166932846.1">
    <property type="nucleotide sequence ID" value="NZ_VWXC01000004.1"/>
</dbReference>
<evidence type="ECO:0000256" key="2">
    <source>
        <dbReference type="ARBA" id="ARBA00022679"/>
    </source>
</evidence>
<evidence type="ECO:0000313" key="6">
    <source>
        <dbReference type="EMBL" id="NIG18553.1"/>
    </source>
</evidence>
<dbReference type="InterPro" id="IPR021520">
    <property type="entry name" value="Stealth_CR2"/>
</dbReference>
<sequence length="546" mass="64223">MNKLKRKTRKFLKNPRLFFNDMKTFKIFKKKMGIPVEESINTHSISSRIKLNTKTTSANDKYLHERKKIGSILKETPFSTLREDHITPHNQEMNFYKTLDEAGINYHKISLPWKHITRIAIQDSYINNVISLIEKNSNFTKKPYIVKGTNRFDLVKIYFHDETFVYKSNIIQLDPWYMSPSGTLTRNKNNLLQFIPKAHINKSVHSFYPVRLNRNENDIDQLNDMVKIDSFLFDEYSEPIDLVYTWVNDTDPEWRAKKTIFSNEDALSDETRFIEYEQLRYSLRSAAYYAKFIRNIFIVTDNQIPYWLDTDNEKIKVINHTDIFPNDSALPVFNSVAIESWIHKIPGLSENFIYANDDYFFGSPVTKDHFIHSNGIAKLFLESIPNAYGEIFEDSESTTKISLFTAMSFYNKYNKWPSFWPLHVPMIKNINLLEKMEGEFSELIHKTGFSRFREAETISPLYLMSAYYSFEKGRSVQSSISYEYISTDDPILEEKLDNLQKKLKSGKCSVFCINDHRTVSAHQVEKVVRFMCTAYPIAAEWEIDFN</sequence>
<feature type="domain" description="Stealth protein CR1 conserved region 1" evidence="5">
    <location>
        <begin position="238"/>
        <end position="263"/>
    </location>
</feature>
<dbReference type="Pfam" id="PF17101">
    <property type="entry name" value="Stealth_CR1"/>
    <property type="match status" value="1"/>
</dbReference>
<accession>A0ABX0RN94</accession>
<dbReference type="InterPro" id="IPR047141">
    <property type="entry name" value="Stealth"/>
</dbReference>
<gene>
    <name evidence="6" type="ORF">F3J37_07615</name>
</gene>
<reference evidence="6 7" key="1">
    <citation type="journal article" date="2019" name="bioRxiv">
        <title>Bacteria contribute to plant secondary compound degradation in a generalist herbivore system.</title>
        <authorList>
            <person name="Francoeur C.B."/>
            <person name="Khadempour L."/>
            <person name="Moreira-Soto R.D."/>
            <person name="Gotting K."/>
            <person name="Book A.J."/>
            <person name="Pinto-Tomas A.A."/>
            <person name="Keefover-Ring K."/>
            <person name="Currie C.R."/>
        </authorList>
    </citation>
    <scope>NUCLEOTIDE SEQUENCE [LARGE SCALE GENOMIC DNA]</scope>
    <source>
        <strain evidence="6">Al-1710</strain>
    </source>
</reference>
<proteinExistence type="inferred from homology"/>
<dbReference type="InterPro" id="IPR031358">
    <property type="entry name" value="Stealth_CR1"/>
</dbReference>
<evidence type="ECO:0000256" key="3">
    <source>
        <dbReference type="ARBA" id="ARBA00023169"/>
    </source>
</evidence>
<dbReference type="PANTHER" id="PTHR24045:SF0">
    <property type="entry name" value="N-ACETYLGLUCOSAMINE-1-PHOSPHOTRANSFERASE SUBUNITS ALPHA_BETA"/>
    <property type="match status" value="1"/>
</dbReference>
<evidence type="ECO:0000259" key="5">
    <source>
        <dbReference type="Pfam" id="PF17101"/>
    </source>
</evidence>
<keyword evidence="2" id="KW-0808">Transferase</keyword>
<keyword evidence="3" id="KW-0270">Exopolysaccharide synthesis</keyword>
<evidence type="ECO:0000256" key="1">
    <source>
        <dbReference type="ARBA" id="ARBA00007583"/>
    </source>
</evidence>
<name>A0ABX0RN94_9GAMM</name>
<dbReference type="Pfam" id="PF11380">
    <property type="entry name" value="Stealth_CR2"/>
    <property type="match status" value="1"/>
</dbReference>
<dbReference type="PANTHER" id="PTHR24045">
    <property type="match status" value="1"/>
</dbReference>
<comment type="caution">
    <text evidence="6">The sequence shown here is derived from an EMBL/GenBank/DDBJ whole genome shotgun (WGS) entry which is preliminary data.</text>
</comment>
<protein>
    <submittedName>
        <fullName evidence="6">UDP-N-acetylglucosamine-lysosomal-acetylglucosaminephosphotransferase</fullName>
    </submittedName>
</protein>
<comment type="similarity">
    <text evidence="1">Belongs to the stealth family.</text>
</comment>
<dbReference type="Proteomes" id="UP001515780">
    <property type="component" value="Unassembled WGS sequence"/>
</dbReference>
<keyword evidence="7" id="KW-1185">Reference proteome</keyword>
<dbReference type="EMBL" id="VWXC01000004">
    <property type="protein sequence ID" value="NIG18553.1"/>
    <property type="molecule type" value="Genomic_DNA"/>
</dbReference>
<evidence type="ECO:0000313" key="7">
    <source>
        <dbReference type="Proteomes" id="UP001515780"/>
    </source>
</evidence>